<dbReference type="Proteomes" id="UP001359485">
    <property type="component" value="Unassembled WGS sequence"/>
</dbReference>
<feature type="transmembrane region" description="Helical" evidence="9">
    <location>
        <begin position="467"/>
        <end position="490"/>
    </location>
</feature>
<dbReference type="InterPro" id="IPR001320">
    <property type="entry name" value="Iontro_rcpt_C"/>
</dbReference>
<keyword evidence="6 9" id="KW-0472">Membrane</keyword>
<comment type="caution">
    <text evidence="12">The sequence shown here is derived from an EMBL/GenBank/DDBJ whole genome shotgun (WGS) entry which is preliminary data.</text>
</comment>
<feature type="transmembrane region" description="Helical" evidence="9">
    <location>
        <begin position="394"/>
        <end position="418"/>
    </location>
</feature>
<keyword evidence="7" id="KW-0675">Receptor</keyword>
<feature type="transmembrane region" description="Helical" evidence="9">
    <location>
        <begin position="693"/>
        <end position="717"/>
    </location>
</feature>
<dbReference type="PANTHER" id="PTHR42643:SF33">
    <property type="entry name" value="GLUTAMATE RECEPTOR 2-LIKE PROTEIN"/>
    <property type="match status" value="1"/>
</dbReference>
<evidence type="ECO:0000313" key="12">
    <source>
        <dbReference type="EMBL" id="KAK6638277.1"/>
    </source>
</evidence>
<comment type="similarity">
    <text evidence="2">Belongs to the glutamate-gated ion channel (TC 1.A.10.1) family.</text>
</comment>
<feature type="domain" description="Ionotropic glutamate receptor C-terminal" evidence="11">
    <location>
        <begin position="402"/>
        <end position="603"/>
    </location>
</feature>
<keyword evidence="3" id="KW-1003">Cell membrane</keyword>
<evidence type="ECO:0000313" key="13">
    <source>
        <dbReference type="Proteomes" id="UP001359485"/>
    </source>
</evidence>
<keyword evidence="8" id="KW-0325">Glycoprotein</keyword>
<comment type="subcellular location">
    <subcellularLocation>
        <location evidence="1">Cell membrane</location>
        <topology evidence="1">Multi-pass membrane protein</topology>
    </subcellularLocation>
</comment>
<dbReference type="SUPFAM" id="SSF53850">
    <property type="entry name" value="Periplasmic binding protein-like II"/>
    <property type="match status" value="1"/>
</dbReference>
<keyword evidence="5 9" id="KW-1133">Transmembrane helix</keyword>
<keyword evidence="13" id="KW-1185">Reference proteome</keyword>
<name>A0ABR1B9A7_POLSC</name>
<evidence type="ECO:0000256" key="1">
    <source>
        <dbReference type="ARBA" id="ARBA00004651"/>
    </source>
</evidence>
<gene>
    <name evidence="12" type="ORF">RUM44_008706</name>
</gene>
<keyword evidence="10" id="KW-0732">Signal</keyword>
<evidence type="ECO:0000256" key="6">
    <source>
        <dbReference type="ARBA" id="ARBA00023136"/>
    </source>
</evidence>
<dbReference type="EMBL" id="JAWJWF010000002">
    <property type="protein sequence ID" value="KAK6638277.1"/>
    <property type="molecule type" value="Genomic_DNA"/>
</dbReference>
<evidence type="ECO:0000256" key="5">
    <source>
        <dbReference type="ARBA" id="ARBA00022989"/>
    </source>
</evidence>
<evidence type="ECO:0000256" key="8">
    <source>
        <dbReference type="ARBA" id="ARBA00023180"/>
    </source>
</evidence>
<evidence type="ECO:0000259" key="11">
    <source>
        <dbReference type="Pfam" id="PF00060"/>
    </source>
</evidence>
<evidence type="ECO:0000256" key="3">
    <source>
        <dbReference type="ARBA" id="ARBA00022475"/>
    </source>
</evidence>
<dbReference type="InterPro" id="IPR052192">
    <property type="entry name" value="Insect_Ionotropic_Sensory_Rcpt"/>
</dbReference>
<dbReference type="Pfam" id="PF00060">
    <property type="entry name" value="Lig_chan"/>
    <property type="match status" value="1"/>
</dbReference>
<organism evidence="12 13">
    <name type="scientific">Polyplax serrata</name>
    <name type="common">Common mouse louse</name>
    <dbReference type="NCBI Taxonomy" id="468196"/>
    <lineage>
        <taxon>Eukaryota</taxon>
        <taxon>Metazoa</taxon>
        <taxon>Ecdysozoa</taxon>
        <taxon>Arthropoda</taxon>
        <taxon>Hexapoda</taxon>
        <taxon>Insecta</taxon>
        <taxon>Pterygota</taxon>
        <taxon>Neoptera</taxon>
        <taxon>Paraneoptera</taxon>
        <taxon>Psocodea</taxon>
        <taxon>Troctomorpha</taxon>
        <taxon>Phthiraptera</taxon>
        <taxon>Anoplura</taxon>
        <taxon>Polyplacidae</taxon>
        <taxon>Polyplax</taxon>
    </lineage>
</organism>
<protein>
    <recommendedName>
        <fullName evidence="11">Ionotropic glutamate receptor C-terminal domain-containing protein</fullName>
    </recommendedName>
</protein>
<feature type="signal peptide" evidence="10">
    <location>
        <begin position="1"/>
        <end position="20"/>
    </location>
</feature>
<evidence type="ECO:0000256" key="2">
    <source>
        <dbReference type="ARBA" id="ARBA00008685"/>
    </source>
</evidence>
<feature type="chain" id="PRO_5046854811" description="Ionotropic glutamate receptor C-terminal domain-containing protein" evidence="10">
    <location>
        <begin position="21"/>
        <end position="728"/>
    </location>
</feature>
<dbReference type="PANTHER" id="PTHR42643">
    <property type="entry name" value="IONOTROPIC RECEPTOR 20A-RELATED"/>
    <property type="match status" value="1"/>
</dbReference>
<sequence length="728" mass="83315">MKTLLYDFVLLSVFFTSASSSVNCPEQIRMNFIVDYFSSKGIKTVTSMLCDGTDKSVRLSKLLSKNGIGFNHVEMKCNDSIETLPSKFLRLGLVVDLACYGAMEVLENASSNNLFLFENYPTQWLIFMSKYVSGATLEANVKDYTPEGIDPMDFLMGEYKNKEMEKDLLSVNRKVNEIFIENYENELKPPPEANGSSVEPEELERILKLNLLMDNRVTFAVPNLNDSKNAFNLFSMYKPSEESKPVVSNVGSVRVSSNCQIKFVDNPEGNRNFQGIWMRTGTTVFQPKIFTTLEDLTKRETDIWSKISYEHVRLLAQDLNFSMVIRFFNDYGWSSNGSFTHLMGSLQRKESLLGGSAGLLRMDRLQVADFPSCPFRIRIGFLFREPFLPSVRNIFLLPFSQGIWVSMLILIILVVLVLRVRPVISRRSDLLSDNRDSDFSEIAVYILGAICQQGFSQTPKTISDRIVVFFLLVISVVLFSLYSACIVALLQSSSTAISSIKDMTDSNFEVGIQAHFPFFDVLMKEATHPVLKRYYSKKIQHKSGKTHFDLREGIEKMRTDLFAFEVELNAGYSLISQTYQDKEKCGVRIIDLMPKPYICMPIAKKSSYKKIFRKRTNLNLRSFLSIGYLSVLKRSLVALQQKKFKSFRYIWQEEIGLFDRSWNRWMSQKPKCEVNNIGFLSVGSTEFHPVLSIFLYGVCASLAVFSFELLSKSAYFWGTIKTKFRKQP</sequence>
<dbReference type="Gene3D" id="1.10.287.70">
    <property type="match status" value="1"/>
</dbReference>
<dbReference type="Gene3D" id="3.40.190.10">
    <property type="entry name" value="Periplasmic binding protein-like II"/>
    <property type="match status" value="1"/>
</dbReference>
<proteinExistence type="inferred from homology"/>
<accession>A0ABR1B9A7</accession>
<evidence type="ECO:0000256" key="9">
    <source>
        <dbReference type="SAM" id="Phobius"/>
    </source>
</evidence>
<reference evidence="12 13" key="1">
    <citation type="submission" date="2023-09" db="EMBL/GenBank/DDBJ databases">
        <title>Genomes of two closely related lineages of the louse Polyplax serrata with different host specificities.</title>
        <authorList>
            <person name="Martinu J."/>
            <person name="Tarabai H."/>
            <person name="Stefka J."/>
            <person name="Hypsa V."/>
        </authorList>
    </citation>
    <scope>NUCLEOTIDE SEQUENCE [LARGE SCALE GENOMIC DNA]</scope>
    <source>
        <strain evidence="12">98ZLc_SE</strain>
    </source>
</reference>
<evidence type="ECO:0000256" key="4">
    <source>
        <dbReference type="ARBA" id="ARBA00022692"/>
    </source>
</evidence>
<evidence type="ECO:0000256" key="7">
    <source>
        <dbReference type="ARBA" id="ARBA00023170"/>
    </source>
</evidence>
<keyword evidence="4 9" id="KW-0812">Transmembrane</keyword>
<evidence type="ECO:0000256" key="10">
    <source>
        <dbReference type="SAM" id="SignalP"/>
    </source>
</evidence>